<feature type="domain" description="Carbohydrate kinase FGGY N-terminal" evidence="5">
    <location>
        <begin position="1"/>
        <end position="243"/>
    </location>
</feature>
<proteinExistence type="inferred from homology"/>
<dbReference type="EMBL" id="JAAAMU010000001">
    <property type="protein sequence ID" value="NBC67635.1"/>
    <property type="molecule type" value="Genomic_DNA"/>
</dbReference>
<dbReference type="GO" id="GO:0016301">
    <property type="term" value="F:kinase activity"/>
    <property type="evidence" value="ECO:0007669"/>
    <property type="project" value="UniProtKB-KW"/>
</dbReference>
<keyword evidence="2 4" id="KW-0808">Transferase</keyword>
<dbReference type="Pfam" id="PF02782">
    <property type="entry name" value="FGGY_C"/>
    <property type="match status" value="1"/>
</dbReference>
<feature type="domain" description="Carbohydrate kinase FGGY C-terminal" evidence="6">
    <location>
        <begin position="253"/>
        <end position="443"/>
    </location>
</feature>
<reference evidence="7 8" key="1">
    <citation type="submission" date="2020-01" db="EMBL/GenBank/DDBJ databases">
        <title>Paenibacillus soybeanensis sp. nov. isolated from the nodules of soybean (Glycine max(L.) Merr).</title>
        <authorList>
            <person name="Wang H."/>
        </authorList>
    </citation>
    <scope>NUCLEOTIDE SEQUENCE [LARGE SCALE GENOMIC DNA]</scope>
    <source>
        <strain evidence="7 8">DSM 23054</strain>
    </source>
</reference>
<dbReference type="CDD" id="cd07773">
    <property type="entry name" value="ASKHA_NBD_FGGY_FK"/>
    <property type="match status" value="1"/>
</dbReference>
<dbReference type="RefSeq" id="WP_161693618.1">
    <property type="nucleotide sequence ID" value="NZ_JAAAMU010000001.1"/>
</dbReference>
<dbReference type="Proteomes" id="UP000558113">
    <property type="component" value="Unassembled WGS sequence"/>
</dbReference>
<keyword evidence="8" id="KW-1185">Reference proteome</keyword>
<evidence type="ECO:0000313" key="8">
    <source>
        <dbReference type="Proteomes" id="UP000558113"/>
    </source>
</evidence>
<comment type="caution">
    <text evidence="7">The sequence shown here is derived from an EMBL/GenBank/DDBJ whole genome shotgun (WGS) entry which is preliminary data.</text>
</comment>
<evidence type="ECO:0000256" key="2">
    <source>
        <dbReference type="ARBA" id="ARBA00022679"/>
    </source>
</evidence>
<dbReference type="Pfam" id="PF00370">
    <property type="entry name" value="FGGY_N"/>
    <property type="match status" value="1"/>
</dbReference>
<dbReference type="GO" id="GO:0005975">
    <property type="term" value="P:carbohydrate metabolic process"/>
    <property type="evidence" value="ECO:0007669"/>
    <property type="project" value="InterPro"/>
</dbReference>
<dbReference type="PROSITE" id="PS00445">
    <property type="entry name" value="FGGY_KINASES_2"/>
    <property type="match status" value="1"/>
</dbReference>
<organism evidence="7 8">
    <name type="scientific">Paenibacillus sacheonensis</name>
    <dbReference type="NCBI Taxonomy" id="742054"/>
    <lineage>
        <taxon>Bacteria</taxon>
        <taxon>Bacillati</taxon>
        <taxon>Bacillota</taxon>
        <taxon>Bacilli</taxon>
        <taxon>Bacillales</taxon>
        <taxon>Paenibacillaceae</taxon>
        <taxon>Paenibacillus</taxon>
    </lineage>
</organism>
<dbReference type="GO" id="GO:0016773">
    <property type="term" value="F:phosphotransferase activity, alcohol group as acceptor"/>
    <property type="evidence" value="ECO:0007669"/>
    <property type="project" value="InterPro"/>
</dbReference>
<name>A0A7X5BYX5_9BACL</name>
<dbReference type="InterPro" id="IPR050406">
    <property type="entry name" value="FGGY_Carb_Kinase"/>
</dbReference>
<dbReference type="OrthoDB" id="9805576at2"/>
<keyword evidence="3 4" id="KW-0418">Kinase</keyword>
<evidence type="ECO:0000256" key="3">
    <source>
        <dbReference type="ARBA" id="ARBA00022777"/>
    </source>
</evidence>
<dbReference type="Gene3D" id="3.30.420.40">
    <property type="match status" value="2"/>
</dbReference>
<dbReference type="SUPFAM" id="SSF53067">
    <property type="entry name" value="Actin-like ATPase domain"/>
    <property type="match status" value="2"/>
</dbReference>
<evidence type="ECO:0000259" key="6">
    <source>
        <dbReference type="Pfam" id="PF02782"/>
    </source>
</evidence>
<gene>
    <name evidence="7" type="ORF">GT003_01325</name>
</gene>
<dbReference type="PANTHER" id="PTHR43095">
    <property type="entry name" value="SUGAR KINASE"/>
    <property type="match status" value="1"/>
</dbReference>
<dbReference type="InterPro" id="IPR018484">
    <property type="entry name" value="FGGY_N"/>
</dbReference>
<dbReference type="InterPro" id="IPR018483">
    <property type="entry name" value="Carb_kinase_FGGY_CS"/>
</dbReference>
<comment type="similarity">
    <text evidence="1 4">Belongs to the FGGY kinase family.</text>
</comment>
<dbReference type="InterPro" id="IPR018485">
    <property type="entry name" value="FGGY_C"/>
</dbReference>
<dbReference type="InterPro" id="IPR000577">
    <property type="entry name" value="Carb_kinase_FGGY"/>
</dbReference>
<evidence type="ECO:0000256" key="1">
    <source>
        <dbReference type="ARBA" id="ARBA00009156"/>
    </source>
</evidence>
<dbReference type="AlphaFoldDB" id="A0A7X5BYX5"/>
<evidence type="ECO:0000259" key="5">
    <source>
        <dbReference type="Pfam" id="PF00370"/>
    </source>
</evidence>
<evidence type="ECO:0000256" key="4">
    <source>
        <dbReference type="RuleBase" id="RU003733"/>
    </source>
</evidence>
<dbReference type="PANTHER" id="PTHR43095:SF2">
    <property type="entry name" value="GLUCONOKINASE"/>
    <property type="match status" value="1"/>
</dbReference>
<sequence>MLLAIDIGSTNMKAGLFREDGIAVAQAERPNIKTAGPAGTVVYDPERMWETAASLIRDVAAAADRPCVRAVGITSMAESGLLVDPSDGKARSPVMPWFETCSIPQAELVKREIDAKEHFFRTGLHASFKFGLAKLLWLKERFPEAFEGESVWLSASAYIAYRLTGRMAEDETLAARTFVYRIDRREWDAPFICHFGFRPELFPEVVAAGSAVGTVDSALAAELGLSGEPFVCLAGHDHAAASLACSAGGDDVYNSMGTAETLVGAFAERALSEADFASGMSFGRHALPDRMFWMGGHSASGGSVEWLRETIGDGTLSYAAIMKLLSSTGPDPTGILYFPYLSGSGSPRMNQAAKAAFIGLTAKHGKGDLIKAVLEGNAYQVELMRRSAERIGGSPIERMKVVGGGAKNEVWLQIKADVSGAELIVPGTAEATLLGAALSAGVGAGVYGSFREAANAVCCPDGKRYVPDPDRHARYRQCYERGFMALMNPLTDYYESCFN</sequence>
<dbReference type="InterPro" id="IPR043129">
    <property type="entry name" value="ATPase_NBD"/>
</dbReference>
<dbReference type="PIRSF" id="PIRSF000538">
    <property type="entry name" value="GlpK"/>
    <property type="match status" value="1"/>
</dbReference>
<protein>
    <submittedName>
        <fullName evidence="7">Carbohydrate kinase</fullName>
    </submittedName>
</protein>
<accession>A0A7X5BYX5</accession>
<evidence type="ECO:0000313" key="7">
    <source>
        <dbReference type="EMBL" id="NBC67635.1"/>
    </source>
</evidence>